<dbReference type="RefSeq" id="XP_052943915.1">
    <property type="nucleotide sequence ID" value="XM_053090295.1"/>
</dbReference>
<dbReference type="Pfam" id="PF05018">
    <property type="entry name" value="CFA20_dom"/>
    <property type="match status" value="1"/>
</dbReference>
<feature type="domain" description="CFA20" evidence="1">
    <location>
        <begin position="79"/>
        <end position="197"/>
    </location>
</feature>
<accession>A0AA38LSZ8</accession>
<protein>
    <recommendedName>
        <fullName evidence="1">CFA20 domain-containing protein</fullName>
    </recommendedName>
</protein>
<proteinExistence type="predicted"/>
<gene>
    <name evidence="2" type="ORF">MKK02DRAFT_38810</name>
</gene>
<name>A0AA38LSZ8_9TREE</name>
<dbReference type="GeneID" id="77729500"/>
<dbReference type="Proteomes" id="UP001164286">
    <property type="component" value="Unassembled WGS sequence"/>
</dbReference>
<evidence type="ECO:0000313" key="2">
    <source>
        <dbReference type="EMBL" id="KAI9634138.1"/>
    </source>
</evidence>
<dbReference type="AlphaFoldDB" id="A0AA38LSZ8"/>
<reference evidence="2" key="1">
    <citation type="journal article" date="2022" name="G3 (Bethesda)">
        <title>High quality genome of the basidiomycete yeast Dioszegia hungarica PDD-24b-2 isolated from cloud water.</title>
        <authorList>
            <person name="Jarrige D."/>
            <person name="Haridas S."/>
            <person name="Bleykasten-Grosshans C."/>
            <person name="Joly M."/>
            <person name="Nadalig T."/>
            <person name="Sancelme M."/>
            <person name="Vuilleumier S."/>
            <person name="Grigoriev I.V."/>
            <person name="Amato P."/>
            <person name="Bringel F."/>
        </authorList>
    </citation>
    <scope>NUCLEOTIDE SEQUENCE</scope>
    <source>
        <strain evidence="2">PDD-24b-2</strain>
    </source>
</reference>
<keyword evidence="3" id="KW-1185">Reference proteome</keyword>
<comment type="caution">
    <text evidence="2">The sequence shown here is derived from an EMBL/GenBank/DDBJ whole genome shotgun (WGS) entry which is preliminary data.</text>
</comment>
<evidence type="ECO:0000313" key="3">
    <source>
        <dbReference type="Proteomes" id="UP001164286"/>
    </source>
</evidence>
<dbReference type="InterPro" id="IPR007714">
    <property type="entry name" value="CFA20_dom"/>
</dbReference>
<dbReference type="InterPro" id="IPR040441">
    <property type="entry name" value="CFA20/CFAP20DC"/>
</dbReference>
<dbReference type="PANTHER" id="PTHR12458">
    <property type="entry name" value="ORF PROTEIN"/>
    <property type="match status" value="1"/>
</dbReference>
<sequence length="272" mass="29906">MTALLSSTVQPPILTLLSSTSQPALSPLFTSHIDPSCPSKSIITSLPDILTRPRAAKRKWDAQPDERSFVPTHKAERGDVEDIVVHVQGPAIADTYIQAGSSATARKKGGEGVPLPLGLELPRVHFQLKRLGSRGFALEVGVLDLKGREGVIRCSTFQKTPSIHPHRQPPLIHLPLALPAQTASTMTQWLDISLNISSLLPLFQTMPRTAPEDGTKRRKREEGMPNGQFGSVSYVRVYANCRVRRVWFSEAGERTMRNIDSRDFALHAAQAP</sequence>
<organism evidence="2 3">
    <name type="scientific">Dioszegia hungarica</name>
    <dbReference type="NCBI Taxonomy" id="4972"/>
    <lineage>
        <taxon>Eukaryota</taxon>
        <taxon>Fungi</taxon>
        <taxon>Dikarya</taxon>
        <taxon>Basidiomycota</taxon>
        <taxon>Agaricomycotina</taxon>
        <taxon>Tremellomycetes</taxon>
        <taxon>Tremellales</taxon>
        <taxon>Bulleribasidiaceae</taxon>
        <taxon>Dioszegia</taxon>
    </lineage>
</organism>
<evidence type="ECO:0000259" key="1">
    <source>
        <dbReference type="Pfam" id="PF05018"/>
    </source>
</evidence>
<dbReference type="EMBL" id="JAKWFO010000008">
    <property type="protein sequence ID" value="KAI9634138.1"/>
    <property type="molecule type" value="Genomic_DNA"/>
</dbReference>